<dbReference type="GO" id="GO:0005634">
    <property type="term" value="C:nucleus"/>
    <property type="evidence" value="ECO:0007669"/>
    <property type="project" value="UniProtKB-SubCell"/>
</dbReference>
<proteinExistence type="predicted"/>
<comment type="caution">
    <text evidence="12">The sequence shown here is derived from an EMBL/GenBank/DDBJ whole genome shotgun (WGS) entry which is preliminary data.</text>
</comment>
<evidence type="ECO:0000256" key="5">
    <source>
        <dbReference type="ARBA" id="ARBA00023125"/>
    </source>
</evidence>
<dbReference type="InterPro" id="IPR003851">
    <property type="entry name" value="Znf_Dof"/>
</dbReference>
<name>A0A5N6Q3L5_9ASTR</name>
<dbReference type="GO" id="GO:0003677">
    <property type="term" value="F:DNA binding"/>
    <property type="evidence" value="ECO:0007669"/>
    <property type="project" value="UniProtKB-UniRule"/>
</dbReference>
<evidence type="ECO:0000256" key="6">
    <source>
        <dbReference type="ARBA" id="ARBA00023163"/>
    </source>
</evidence>
<dbReference type="OrthoDB" id="1927254at2759"/>
<dbReference type="PANTHER" id="PTHR31992">
    <property type="entry name" value="DOF ZINC FINGER PROTEIN DOF1.4-RELATED"/>
    <property type="match status" value="1"/>
</dbReference>
<dbReference type="EMBL" id="SZYD01000001">
    <property type="protein sequence ID" value="KAD7479053.1"/>
    <property type="molecule type" value="Genomic_DNA"/>
</dbReference>
<dbReference type="PROSITE" id="PS01361">
    <property type="entry name" value="ZF_DOF_1"/>
    <property type="match status" value="1"/>
</dbReference>
<evidence type="ECO:0000313" key="13">
    <source>
        <dbReference type="Proteomes" id="UP000326396"/>
    </source>
</evidence>
<evidence type="ECO:0000256" key="8">
    <source>
        <dbReference type="PROSITE-ProRule" id="PRU00071"/>
    </source>
</evidence>
<keyword evidence="3 9" id="KW-0862">Zinc</keyword>
<keyword evidence="7 8" id="KW-0539">Nucleus</keyword>
<evidence type="ECO:0000256" key="9">
    <source>
        <dbReference type="RuleBase" id="RU369094"/>
    </source>
</evidence>
<dbReference type="AlphaFoldDB" id="A0A5N6Q3L5"/>
<dbReference type="PROSITE" id="PS50884">
    <property type="entry name" value="ZF_DOF_2"/>
    <property type="match status" value="1"/>
</dbReference>
<organism evidence="12 13">
    <name type="scientific">Mikania micrantha</name>
    <name type="common">bitter vine</name>
    <dbReference type="NCBI Taxonomy" id="192012"/>
    <lineage>
        <taxon>Eukaryota</taxon>
        <taxon>Viridiplantae</taxon>
        <taxon>Streptophyta</taxon>
        <taxon>Embryophyta</taxon>
        <taxon>Tracheophyta</taxon>
        <taxon>Spermatophyta</taxon>
        <taxon>Magnoliopsida</taxon>
        <taxon>eudicotyledons</taxon>
        <taxon>Gunneridae</taxon>
        <taxon>Pentapetalae</taxon>
        <taxon>asterids</taxon>
        <taxon>campanulids</taxon>
        <taxon>Asterales</taxon>
        <taxon>Asteraceae</taxon>
        <taxon>Asteroideae</taxon>
        <taxon>Heliantheae alliance</taxon>
        <taxon>Eupatorieae</taxon>
        <taxon>Mikania</taxon>
    </lineage>
</organism>
<evidence type="ECO:0000256" key="1">
    <source>
        <dbReference type="ARBA" id="ARBA00022723"/>
    </source>
</evidence>
<evidence type="ECO:0000256" key="3">
    <source>
        <dbReference type="ARBA" id="ARBA00022833"/>
    </source>
</evidence>
<feature type="compositionally biased region" description="Basic and acidic residues" evidence="10">
    <location>
        <begin position="10"/>
        <end position="27"/>
    </location>
</feature>
<keyword evidence="5 8" id="KW-0238">DNA-binding</keyword>
<comment type="subcellular location">
    <subcellularLocation>
        <location evidence="8 9">Nucleus</location>
    </subcellularLocation>
</comment>
<sequence length="347" mass="38686">MKSNNIASKQENKDEGQSMDGGSDRTGGRNASSLRPPEQILKCPRCDSLNTKFCYYNNYSLAQPRHYCKACRRYWTKGGTLRNVPVGGSCRKNKKIKSCSSKFFSGESSSTCFGLSTLDFQLGELNLPPRVTTANTFSSSYGGISSNHSLASLDPLGYNLRFSSSHTMMKQGHQQHQQQQQQQHNRNEGELGSFHEMGRSSNHDLHHNSNLASSIESLSSINQDLHCKLQQQRLAMLFGGGGENNEQHQKKQTVIEPHHQRLQPILFQNLETSKSLKSSMDGDPKKDTDAGGCNILTEWFFDNNYAPDQNLNPDASTSSNVAVNGQNGSMNNWNGIEAWNHLNRYSS</sequence>
<keyword evidence="4 9" id="KW-0805">Transcription regulation</keyword>
<dbReference type="GO" id="GO:0008270">
    <property type="term" value="F:zinc ion binding"/>
    <property type="evidence" value="ECO:0007669"/>
    <property type="project" value="UniProtKB-KW"/>
</dbReference>
<evidence type="ECO:0000256" key="7">
    <source>
        <dbReference type="ARBA" id="ARBA00023242"/>
    </source>
</evidence>
<evidence type="ECO:0000313" key="12">
    <source>
        <dbReference type="EMBL" id="KAD7479053.1"/>
    </source>
</evidence>
<keyword evidence="2 8" id="KW-0863">Zinc-finger</keyword>
<feature type="region of interest" description="Disordered" evidence="10">
    <location>
        <begin position="1"/>
        <end position="36"/>
    </location>
</feature>
<dbReference type="PANTHER" id="PTHR31992:SF317">
    <property type="entry name" value="DOF ZINC FINGER PROTEIN"/>
    <property type="match status" value="1"/>
</dbReference>
<feature type="compositionally biased region" description="Basic and acidic residues" evidence="10">
    <location>
        <begin position="196"/>
        <end position="207"/>
    </location>
</feature>
<keyword evidence="1 9" id="KW-0479">Metal-binding</keyword>
<reference evidence="12 13" key="1">
    <citation type="submission" date="2019-05" db="EMBL/GenBank/DDBJ databases">
        <title>Mikania micrantha, genome provides insights into the molecular mechanism of rapid growth.</title>
        <authorList>
            <person name="Liu B."/>
        </authorList>
    </citation>
    <scope>NUCLEOTIDE SEQUENCE [LARGE SCALE GENOMIC DNA]</scope>
    <source>
        <strain evidence="12">NLD-2019</strain>
        <tissue evidence="12">Leaf</tissue>
    </source>
</reference>
<feature type="domain" description="Dof-type" evidence="11">
    <location>
        <begin position="41"/>
        <end position="95"/>
    </location>
</feature>
<dbReference type="InterPro" id="IPR045174">
    <property type="entry name" value="Dof"/>
</dbReference>
<evidence type="ECO:0000256" key="2">
    <source>
        <dbReference type="ARBA" id="ARBA00022771"/>
    </source>
</evidence>
<dbReference type="GO" id="GO:0003700">
    <property type="term" value="F:DNA-binding transcription factor activity"/>
    <property type="evidence" value="ECO:0007669"/>
    <property type="project" value="UniProtKB-UniRule"/>
</dbReference>
<dbReference type="Pfam" id="PF02701">
    <property type="entry name" value="Zn_ribbon_Dof"/>
    <property type="match status" value="1"/>
</dbReference>
<keyword evidence="6 9" id="KW-0804">Transcription</keyword>
<feature type="compositionally biased region" description="Low complexity" evidence="10">
    <location>
        <begin position="171"/>
        <end position="184"/>
    </location>
</feature>
<keyword evidence="13" id="KW-1185">Reference proteome</keyword>
<evidence type="ECO:0000256" key="10">
    <source>
        <dbReference type="SAM" id="MobiDB-lite"/>
    </source>
</evidence>
<comment type="function">
    <text evidence="9">Transcription factor that binds specifically to a 5'-AA[AG]G-3' consensus core sequence.</text>
</comment>
<evidence type="ECO:0000259" key="11">
    <source>
        <dbReference type="PROSITE" id="PS50884"/>
    </source>
</evidence>
<dbReference type="Proteomes" id="UP000326396">
    <property type="component" value="Linkage Group LG1"/>
</dbReference>
<protein>
    <recommendedName>
        <fullName evidence="9">Dof zinc finger protein</fullName>
    </recommendedName>
</protein>
<gene>
    <name evidence="12" type="ORF">E3N88_02189</name>
</gene>
<accession>A0A5N6Q3L5</accession>
<feature type="region of interest" description="Disordered" evidence="10">
    <location>
        <begin position="166"/>
        <end position="208"/>
    </location>
</feature>
<evidence type="ECO:0000256" key="4">
    <source>
        <dbReference type="ARBA" id="ARBA00023015"/>
    </source>
</evidence>